<dbReference type="OrthoDB" id="10518535at2759"/>
<evidence type="ECO:0000256" key="1">
    <source>
        <dbReference type="SAM" id="MobiDB-lite"/>
    </source>
</evidence>
<feature type="non-terminal residue" evidence="2">
    <location>
        <position position="483"/>
    </location>
</feature>
<feature type="compositionally biased region" description="Basic and acidic residues" evidence="1">
    <location>
        <begin position="85"/>
        <end position="103"/>
    </location>
</feature>
<name>A0A9P7YKJ3_9HELO</name>
<feature type="region of interest" description="Disordered" evidence="1">
    <location>
        <begin position="1"/>
        <end position="103"/>
    </location>
</feature>
<accession>A0A9P7YKJ3</accession>
<protein>
    <submittedName>
        <fullName evidence="2">Uncharacterized protein</fullName>
    </submittedName>
</protein>
<evidence type="ECO:0000313" key="3">
    <source>
        <dbReference type="Proteomes" id="UP000824998"/>
    </source>
</evidence>
<keyword evidence="3" id="KW-1185">Reference proteome</keyword>
<organism evidence="2 3">
    <name type="scientific">Amylocarpus encephaloides</name>
    <dbReference type="NCBI Taxonomy" id="45428"/>
    <lineage>
        <taxon>Eukaryota</taxon>
        <taxon>Fungi</taxon>
        <taxon>Dikarya</taxon>
        <taxon>Ascomycota</taxon>
        <taxon>Pezizomycotina</taxon>
        <taxon>Leotiomycetes</taxon>
        <taxon>Helotiales</taxon>
        <taxon>Helotiales incertae sedis</taxon>
        <taxon>Amylocarpus</taxon>
    </lineage>
</organism>
<reference evidence="2" key="1">
    <citation type="journal article" date="2021" name="IMA Fungus">
        <title>Genomic characterization of three marine fungi, including Emericellopsis atlantica sp. nov. with signatures of a generalist lifestyle and marine biomass degradation.</title>
        <authorList>
            <person name="Hagestad O.C."/>
            <person name="Hou L."/>
            <person name="Andersen J.H."/>
            <person name="Hansen E.H."/>
            <person name="Altermark B."/>
            <person name="Li C."/>
            <person name="Kuhnert E."/>
            <person name="Cox R.J."/>
            <person name="Crous P.W."/>
            <person name="Spatafora J.W."/>
            <person name="Lail K."/>
            <person name="Amirebrahimi M."/>
            <person name="Lipzen A."/>
            <person name="Pangilinan J."/>
            <person name="Andreopoulos W."/>
            <person name="Hayes R.D."/>
            <person name="Ng V."/>
            <person name="Grigoriev I.V."/>
            <person name="Jackson S.A."/>
            <person name="Sutton T.D.S."/>
            <person name="Dobson A.D.W."/>
            <person name="Rama T."/>
        </authorList>
    </citation>
    <scope>NUCLEOTIDE SEQUENCE</scope>
    <source>
        <strain evidence="2">TRa018bII</strain>
    </source>
</reference>
<feature type="region of interest" description="Disordered" evidence="1">
    <location>
        <begin position="338"/>
        <end position="374"/>
    </location>
</feature>
<gene>
    <name evidence="2" type="ORF">BJ875DRAFT_422539</name>
</gene>
<dbReference type="EMBL" id="MU251439">
    <property type="protein sequence ID" value="KAG9235196.1"/>
    <property type="molecule type" value="Genomic_DNA"/>
</dbReference>
<feature type="compositionally biased region" description="Polar residues" evidence="1">
    <location>
        <begin position="66"/>
        <end position="79"/>
    </location>
</feature>
<comment type="caution">
    <text evidence="2">The sequence shown here is derived from an EMBL/GenBank/DDBJ whole genome shotgun (WGS) entry which is preliminary data.</text>
</comment>
<dbReference type="AlphaFoldDB" id="A0A9P7YKJ3"/>
<dbReference type="Proteomes" id="UP000824998">
    <property type="component" value="Unassembled WGS sequence"/>
</dbReference>
<sequence>MKQVNAAQQEIARTKLKGKRPAKASDDDVVGKTETKLPKGGKSSTKHIFPDIPLIKTTREKAGSVPTPSRSRSNYQKASVTEPLESPKENPESEPNLEAHDLQRKFDVEVEELLDSQASLTVELVQAPQEDPTLEARPIRLTYTPLSQHLPRHEQDISPPSLSAAIITKKPPQKLEPSDIYANKPLLKLPTTSIVSTSTGLNIKKDSLTSTDVNESKSKSNDKELSIFLPPPALSQVEVPMGKGEPLIERNSLTLIPSHATKIKENTEDEDSDVDSFITASGYWTPLEDLAKELDILELAEEVRAVARDAEEEPLGEQSNTVLIDLNPVDYVWGTFETSKPKEKNKPPDDGIVKGPKKESSEGSPQPADDDDLELCGAITKKKEKKGILGQGTVEETQKYISLENGDTPEGIEDTRHLGAAKIKKKTKKSNVIIKSPSKVKLGSQSPSSVIDPRETATLISEANLKRTPVDEDIGVDQVPQAS</sequence>
<proteinExistence type="predicted"/>
<feature type="compositionally biased region" description="Basic and acidic residues" evidence="1">
    <location>
        <begin position="23"/>
        <end position="37"/>
    </location>
</feature>
<evidence type="ECO:0000313" key="2">
    <source>
        <dbReference type="EMBL" id="KAG9235196.1"/>
    </source>
</evidence>
<feature type="compositionally biased region" description="Basic and acidic residues" evidence="1">
    <location>
        <begin position="339"/>
        <end position="361"/>
    </location>
</feature>